<gene>
    <name evidence="9" type="primary">infB</name>
</gene>
<keyword evidence="5" id="KW-0342">GTP-binding</keyword>
<comment type="function">
    <text evidence="6">One of the essential components for the initiation of protein synthesis. Protects formylmethionyl-tRNA from spontaneous hydrolysis and promotes its binding to the 30S ribosomal subunits. Also involved in the hydrolysis of GTP during the formation of the 70S ribosomal complex.</text>
</comment>
<dbReference type="PANTHER" id="PTHR43381:SF5">
    <property type="entry name" value="TR-TYPE G DOMAIN-CONTAINING PROTEIN"/>
    <property type="match status" value="1"/>
</dbReference>
<dbReference type="PANTHER" id="PTHR43381">
    <property type="entry name" value="TRANSLATION INITIATION FACTOR IF-2-RELATED"/>
    <property type="match status" value="1"/>
</dbReference>
<dbReference type="InterPro" id="IPR027417">
    <property type="entry name" value="P-loop_NTPase"/>
</dbReference>
<dbReference type="PROSITE" id="PS01176">
    <property type="entry name" value="IF2"/>
    <property type="match status" value="1"/>
</dbReference>
<evidence type="ECO:0000256" key="1">
    <source>
        <dbReference type="ARBA" id="ARBA00007733"/>
    </source>
</evidence>
<dbReference type="GeneID" id="44152429"/>
<dbReference type="Pfam" id="PF22042">
    <property type="entry name" value="EF-G_D2"/>
    <property type="match status" value="1"/>
</dbReference>
<keyword evidence="3" id="KW-0547">Nucleotide-binding</keyword>
<evidence type="ECO:0000313" key="9">
    <source>
        <dbReference type="EMBL" id="QHS70851.1"/>
    </source>
</evidence>
<dbReference type="CDD" id="cd01887">
    <property type="entry name" value="IF2_eIF5B"/>
    <property type="match status" value="1"/>
</dbReference>
<protein>
    <recommendedName>
        <fullName evidence="7">Translation initiation factor IF-2, chloroplastic</fullName>
    </recommendedName>
</protein>
<evidence type="ECO:0000256" key="2">
    <source>
        <dbReference type="ARBA" id="ARBA00022540"/>
    </source>
</evidence>
<keyword evidence="4" id="KW-0648">Protein biosynthesis</keyword>
<evidence type="ECO:0000256" key="5">
    <source>
        <dbReference type="ARBA" id="ARBA00023134"/>
    </source>
</evidence>
<dbReference type="PRINTS" id="PR00315">
    <property type="entry name" value="ELONGATNFCT"/>
</dbReference>
<feature type="domain" description="Tr-type G" evidence="8">
    <location>
        <begin position="234"/>
        <end position="407"/>
    </location>
</feature>
<keyword evidence="2 9" id="KW-0396">Initiation factor</keyword>
<dbReference type="CDD" id="cd03702">
    <property type="entry name" value="IF2_mtIF2_II"/>
    <property type="match status" value="1"/>
</dbReference>
<dbReference type="InterPro" id="IPR006847">
    <property type="entry name" value="IF2_N"/>
</dbReference>
<dbReference type="InterPro" id="IPR036925">
    <property type="entry name" value="TIF_IF2_dom3_sf"/>
</dbReference>
<dbReference type="GO" id="GO:0005525">
    <property type="term" value="F:GTP binding"/>
    <property type="evidence" value="ECO:0007669"/>
    <property type="project" value="UniProtKB-KW"/>
</dbReference>
<sequence length="736" mass="82519">MRGKILLYYNCSVDFSFCISIKNENAFLLENPKFINSLRLRDIPSDQNFKSSLEIKNSVKNSDFNLKFDKKTKNIFKQDNKSKLKKKKEGIIDSDQDQYSIFKKKNKSKPIVNTQDDLNNISLGSIKSNKQKKKEKIKQKLNINVDINDDNKSIIIDKPLSIEELSIKLRIPPAEIITGLFLRGISVTVNQIVDISTAIQVAQKYNFIVLNQKHKLELSQLDKLQEVNCSTGINRAPIITILGHVDHGKTSLLDAIRNTDFASSEIGGITQSVSAYEVNYSYDSLNKKLIFIDTPGHEAFSSMRLRCTQMTDIVILLVAADDGLKPQTIEAINYIVSKKLPYIVAINKIDKIDINLARVREQLMNYNILSTDWGGEIEFVEISALKKTNIDALLIAVSNLAESINLKTDPGQLGQGIILEAYLDKTRGTVVNTIILNGTLKVGDIIVSDNSYGRVKKIVNNLGHELLIAESSSILQVLGFYSVPQPGKYFHVVQSEKEAKKLITQSSSPSITENTKNLLNSNLQLSNYHNKANIKNLNLIIKADTQGTIDAIINSFIQISQSKIKLNILISSLGVVSSTDLDLAFNTQALIIAFNVNINTNILNAAEKLNVHLCKFVLIYDLIDYVKNYMLDLIDPEYDKLLIGQAKVQTTFFVNKGTVAGCIVKSGKLKKNALINVYREDQLIYEGVIGSLKRIKDDVNEVTIGNECGIMCIDYNLWQPQDLIEVYELYEKPKVL</sequence>
<accession>A0A6C0A9T8</accession>
<dbReference type="Pfam" id="PF11987">
    <property type="entry name" value="IF-2"/>
    <property type="match status" value="1"/>
</dbReference>
<evidence type="ECO:0000256" key="3">
    <source>
        <dbReference type="ARBA" id="ARBA00022741"/>
    </source>
</evidence>
<dbReference type="InterPro" id="IPR053905">
    <property type="entry name" value="EF-G-like_DII"/>
</dbReference>
<dbReference type="InterPro" id="IPR023115">
    <property type="entry name" value="TIF_IF2_dom3"/>
</dbReference>
<dbReference type="AlphaFoldDB" id="A0A6C0A9T8"/>
<dbReference type="SUPFAM" id="SSF50447">
    <property type="entry name" value="Translation proteins"/>
    <property type="match status" value="2"/>
</dbReference>
<dbReference type="GO" id="GO:0003743">
    <property type="term" value="F:translation initiation factor activity"/>
    <property type="evidence" value="ECO:0007669"/>
    <property type="project" value="UniProtKB-KW"/>
</dbReference>
<dbReference type="SUPFAM" id="SSF52540">
    <property type="entry name" value="P-loop containing nucleoside triphosphate hydrolases"/>
    <property type="match status" value="1"/>
</dbReference>
<geneLocation type="plastid" evidence="9"/>
<dbReference type="FunFam" id="3.40.50.10050:FF:000001">
    <property type="entry name" value="Translation initiation factor IF-2"/>
    <property type="match status" value="1"/>
</dbReference>
<dbReference type="InterPro" id="IPR009000">
    <property type="entry name" value="Transl_B-barrel_sf"/>
</dbReference>
<keyword evidence="9" id="KW-0934">Plastid</keyword>
<dbReference type="Pfam" id="PF00009">
    <property type="entry name" value="GTP_EFTU"/>
    <property type="match status" value="1"/>
</dbReference>
<dbReference type="InterPro" id="IPR000795">
    <property type="entry name" value="T_Tr_GTP-bd_dom"/>
</dbReference>
<organism evidence="9">
    <name type="scientific">Gracilaria textorii</name>
    <dbReference type="NCBI Taxonomy" id="172949"/>
    <lineage>
        <taxon>Eukaryota</taxon>
        <taxon>Rhodophyta</taxon>
        <taxon>Florideophyceae</taxon>
        <taxon>Rhodymeniophycidae</taxon>
        <taxon>Gracilariales</taxon>
        <taxon>Gracilariaceae</taxon>
        <taxon>Gracilaria</taxon>
    </lineage>
</organism>
<dbReference type="PROSITE" id="PS51722">
    <property type="entry name" value="G_TR_2"/>
    <property type="match status" value="1"/>
</dbReference>
<dbReference type="CDD" id="cd03692">
    <property type="entry name" value="mtIF2_IVc"/>
    <property type="match status" value="1"/>
</dbReference>
<dbReference type="GO" id="GO:0003924">
    <property type="term" value="F:GTPase activity"/>
    <property type="evidence" value="ECO:0007669"/>
    <property type="project" value="InterPro"/>
</dbReference>
<dbReference type="NCBIfam" id="TIGR00487">
    <property type="entry name" value="IF-2"/>
    <property type="match status" value="1"/>
</dbReference>
<dbReference type="Pfam" id="PF04760">
    <property type="entry name" value="IF2_N"/>
    <property type="match status" value="1"/>
</dbReference>
<evidence type="ECO:0000256" key="7">
    <source>
        <dbReference type="ARBA" id="ARBA00044105"/>
    </source>
</evidence>
<evidence type="ECO:0000256" key="6">
    <source>
        <dbReference type="ARBA" id="ARBA00025162"/>
    </source>
</evidence>
<dbReference type="HAMAP" id="MF_00100_B">
    <property type="entry name" value="IF_2_B"/>
    <property type="match status" value="1"/>
</dbReference>
<dbReference type="NCBIfam" id="TIGR00231">
    <property type="entry name" value="small_GTP"/>
    <property type="match status" value="1"/>
</dbReference>
<dbReference type="InterPro" id="IPR044145">
    <property type="entry name" value="IF2_II"/>
</dbReference>
<dbReference type="InterPro" id="IPR015760">
    <property type="entry name" value="TIF_IF2"/>
</dbReference>
<dbReference type="SUPFAM" id="SSF52156">
    <property type="entry name" value="Initiation factor IF2/eIF5b, domain 3"/>
    <property type="match status" value="1"/>
</dbReference>
<dbReference type="RefSeq" id="YP_009732387.1">
    <property type="nucleotide sequence ID" value="NC_046043.1"/>
</dbReference>
<dbReference type="EMBL" id="MN053320">
    <property type="protein sequence ID" value="QHS70851.1"/>
    <property type="molecule type" value="Genomic_DNA"/>
</dbReference>
<dbReference type="InterPro" id="IPR000178">
    <property type="entry name" value="TF_IF2_bacterial-like"/>
</dbReference>
<proteinExistence type="inferred from homology"/>
<evidence type="ECO:0000259" key="8">
    <source>
        <dbReference type="PROSITE" id="PS51722"/>
    </source>
</evidence>
<dbReference type="Gene3D" id="3.40.50.10050">
    <property type="entry name" value="Translation initiation factor IF- 2, domain 3"/>
    <property type="match status" value="1"/>
</dbReference>
<dbReference type="FunFam" id="2.40.30.10:FF:000008">
    <property type="entry name" value="Translation initiation factor IF-2"/>
    <property type="match status" value="1"/>
</dbReference>
<name>A0A6C0A9T8_9FLOR</name>
<comment type="similarity">
    <text evidence="1">Belongs to the TRAFAC class translation factor GTPase superfamily. Classic translation factor GTPase family. IF-2 subfamily.</text>
</comment>
<reference evidence="9" key="1">
    <citation type="journal article" date="2019" name="Mitochondrial DNA Part B Resour">
        <title>The complete plastid genome and phylogenetic analysis of Gracilaria textorii.</title>
        <authorList>
            <person name="Chen W."/>
            <person name="Liu T."/>
            <person name="Tang X."/>
            <person name="Jia X."/>
            <person name="Wu X."/>
        </authorList>
    </citation>
    <scope>NUCLEOTIDE SEQUENCE</scope>
</reference>
<dbReference type="FunFam" id="3.40.50.300:FF:000019">
    <property type="entry name" value="Translation initiation factor IF-2"/>
    <property type="match status" value="1"/>
</dbReference>
<dbReference type="GO" id="GO:0005737">
    <property type="term" value="C:cytoplasm"/>
    <property type="evidence" value="ECO:0007669"/>
    <property type="project" value="TreeGrafter"/>
</dbReference>
<dbReference type="Gene3D" id="2.40.30.10">
    <property type="entry name" value="Translation factors"/>
    <property type="match status" value="2"/>
</dbReference>
<dbReference type="Gene3D" id="3.40.50.300">
    <property type="entry name" value="P-loop containing nucleotide triphosphate hydrolases"/>
    <property type="match status" value="1"/>
</dbReference>
<evidence type="ECO:0000256" key="4">
    <source>
        <dbReference type="ARBA" id="ARBA00022917"/>
    </source>
</evidence>
<dbReference type="InterPro" id="IPR005225">
    <property type="entry name" value="Small_GTP-bd"/>
</dbReference>